<dbReference type="OrthoDB" id="8192237at2759"/>
<dbReference type="Proteomes" id="UP000801492">
    <property type="component" value="Unassembled WGS sequence"/>
</dbReference>
<comment type="caution">
    <text evidence="2">The sequence shown here is derived from an EMBL/GenBank/DDBJ whole genome shotgun (WGS) entry which is preliminary data.</text>
</comment>
<dbReference type="EMBL" id="VTPC01001056">
    <property type="protein sequence ID" value="KAF2903340.1"/>
    <property type="molecule type" value="Genomic_DNA"/>
</dbReference>
<accession>A0A8K0DMZ7</accession>
<reference evidence="2" key="1">
    <citation type="submission" date="2019-08" db="EMBL/GenBank/DDBJ databases">
        <title>The genome of the North American firefly Photinus pyralis.</title>
        <authorList>
            <consortium name="Photinus pyralis genome working group"/>
            <person name="Fallon T.R."/>
            <person name="Sander Lower S.E."/>
            <person name="Weng J.-K."/>
        </authorList>
    </citation>
    <scope>NUCLEOTIDE SEQUENCE</scope>
    <source>
        <strain evidence="2">TRF0915ILg1</strain>
        <tissue evidence="2">Whole body</tissue>
    </source>
</reference>
<keyword evidence="3" id="KW-1185">Reference proteome</keyword>
<protein>
    <submittedName>
        <fullName evidence="2">Uncharacterized protein</fullName>
    </submittedName>
</protein>
<proteinExistence type="predicted"/>
<gene>
    <name evidence="2" type="ORF">ILUMI_02848</name>
</gene>
<sequence>MLAVDLEELLSKVGTRIKKQDTHLRASISPRERMVAMTAAVLSSRIIRRIPEDDGAWGYEGDSDEWEDGAVAPNRPVGETVI</sequence>
<evidence type="ECO:0000256" key="1">
    <source>
        <dbReference type="SAM" id="MobiDB-lite"/>
    </source>
</evidence>
<dbReference type="AlphaFoldDB" id="A0A8K0DMZ7"/>
<feature type="region of interest" description="Disordered" evidence="1">
    <location>
        <begin position="59"/>
        <end position="82"/>
    </location>
</feature>
<evidence type="ECO:0000313" key="2">
    <source>
        <dbReference type="EMBL" id="KAF2903340.1"/>
    </source>
</evidence>
<name>A0A8K0DMZ7_IGNLU</name>
<evidence type="ECO:0000313" key="3">
    <source>
        <dbReference type="Proteomes" id="UP000801492"/>
    </source>
</evidence>
<organism evidence="2 3">
    <name type="scientific">Ignelater luminosus</name>
    <name type="common">Cucubano</name>
    <name type="synonym">Pyrophorus luminosus</name>
    <dbReference type="NCBI Taxonomy" id="2038154"/>
    <lineage>
        <taxon>Eukaryota</taxon>
        <taxon>Metazoa</taxon>
        <taxon>Ecdysozoa</taxon>
        <taxon>Arthropoda</taxon>
        <taxon>Hexapoda</taxon>
        <taxon>Insecta</taxon>
        <taxon>Pterygota</taxon>
        <taxon>Neoptera</taxon>
        <taxon>Endopterygota</taxon>
        <taxon>Coleoptera</taxon>
        <taxon>Polyphaga</taxon>
        <taxon>Elateriformia</taxon>
        <taxon>Elateroidea</taxon>
        <taxon>Elateridae</taxon>
        <taxon>Agrypninae</taxon>
        <taxon>Pyrophorini</taxon>
        <taxon>Ignelater</taxon>
    </lineage>
</organism>